<organism evidence="1 2">
    <name type="scientific">Austropuccinia psidii MF-1</name>
    <dbReference type="NCBI Taxonomy" id="1389203"/>
    <lineage>
        <taxon>Eukaryota</taxon>
        <taxon>Fungi</taxon>
        <taxon>Dikarya</taxon>
        <taxon>Basidiomycota</taxon>
        <taxon>Pucciniomycotina</taxon>
        <taxon>Pucciniomycetes</taxon>
        <taxon>Pucciniales</taxon>
        <taxon>Sphaerophragmiaceae</taxon>
        <taxon>Austropuccinia</taxon>
    </lineage>
</organism>
<protein>
    <submittedName>
        <fullName evidence="1">Uncharacterized protein</fullName>
    </submittedName>
</protein>
<name>A0A9Q3PVJ8_9BASI</name>
<evidence type="ECO:0000313" key="2">
    <source>
        <dbReference type="Proteomes" id="UP000765509"/>
    </source>
</evidence>
<accession>A0A9Q3PVJ8</accession>
<proteinExistence type="predicted"/>
<gene>
    <name evidence="1" type="ORF">O181_114505</name>
</gene>
<evidence type="ECO:0000313" key="1">
    <source>
        <dbReference type="EMBL" id="MBW0574790.1"/>
    </source>
</evidence>
<reference evidence="1" key="1">
    <citation type="submission" date="2021-03" db="EMBL/GenBank/DDBJ databases">
        <title>Draft genome sequence of rust myrtle Austropuccinia psidii MF-1, a brazilian biotype.</title>
        <authorList>
            <person name="Quecine M.C."/>
            <person name="Pachon D.M.R."/>
            <person name="Bonatelli M.L."/>
            <person name="Correr F.H."/>
            <person name="Franceschini L.M."/>
            <person name="Leite T.F."/>
            <person name="Margarido G.R.A."/>
            <person name="Almeida C.A."/>
            <person name="Ferrarezi J.A."/>
            <person name="Labate C.A."/>
        </authorList>
    </citation>
    <scope>NUCLEOTIDE SEQUENCE</scope>
    <source>
        <strain evidence="1">MF-1</strain>
    </source>
</reference>
<dbReference type="Proteomes" id="UP000765509">
    <property type="component" value="Unassembled WGS sequence"/>
</dbReference>
<sequence length="102" mass="11839">MPKSVSSKLELLINTCDRIESKYHVQDDEMEERFTRNINEKCRPLEDYVLAVAENKSQFATHLARSDSERKKLKEEILAQVEQIHNNCESNPPMPRHSTGVI</sequence>
<dbReference type="EMBL" id="AVOT02094942">
    <property type="protein sequence ID" value="MBW0574790.1"/>
    <property type="molecule type" value="Genomic_DNA"/>
</dbReference>
<dbReference type="AlphaFoldDB" id="A0A9Q3PVJ8"/>
<comment type="caution">
    <text evidence="1">The sequence shown here is derived from an EMBL/GenBank/DDBJ whole genome shotgun (WGS) entry which is preliminary data.</text>
</comment>
<keyword evidence="2" id="KW-1185">Reference proteome</keyword>